<evidence type="ECO:0000313" key="2">
    <source>
        <dbReference type="EMBL" id="GHJ84754.1"/>
    </source>
</evidence>
<protein>
    <submittedName>
        <fullName evidence="2">Uncharacterized protein</fullName>
    </submittedName>
</protein>
<evidence type="ECO:0000256" key="1">
    <source>
        <dbReference type="SAM" id="MobiDB-lite"/>
    </source>
</evidence>
<organism evidence="2 3">
    <name type="scientific">Naganishia liquefaciens</name>
    <dbReference type="NCBI Taxonomy" id="104408"/>
    <lineage>
        <taxon>Eukaryota</taxon>
        <taxon>Fungi</taxon>
        <taxon>Dikarya</taxon>
        <taxon>Basidiomycota</taxon>
        <taxon>Agaricomycotina</taxon>
        <taxon>Tremellomycetes</taxon>
        <taxon>Filobasidiales</taxon>
        <taxon>Filobasidiaceae</taxon>
        <taxon>Naganishia</taxon>
    </lineage>
</organism>
<dbReference type="Proteomes" id="UP000620104">
    <property type="component" value="Unassembled WGS sequence"/>
</dbReference>
<dbReference type="AlphaFoldDB" id="A0A8H3TR47"/>
<proteinExistence type="predicted"/>
<accession>A0A8H3TR47</accession>
<comment type="caution">
    <text evidence="2">The sequence shown here is derived from an EMBL/GenBank/DDBJ whole genome shotgun (WGS) entry which is preliminary data.</text>
</comment>
<name>A0A8H3TR47_9TREE</name>
<feature type="compositionally biased region" description="Polar residues" evidence="1">
    <location>
        <begin position="88"/>
        <end position="113"/>
    </location>
</feature>
<keyword evidence="3" id="KW-1185">Reference proteome</keyword>
<feature type="compositionally biased region" description="Polar residues" evidence="1">
    <location>
        <begin position="129"/>
        <end position="156"/>
    </location>
</feature>
<sequence length="236" mass="25175">MQHVGRDGLLYGGHMPGDDNFHHALTNVDFRVTPPVRRSSITLSPQPEFQFESYFQVPKSSEPAEVATPKQGASALPQEKIGDRDQGQGETPSQSTPGNTTAPVNSVMTSGTAAGQPKDMSEVQGAKGQITSDAALNTSNATGTTQEKAFGTNLTTGHREYLSQYTEPNSATESVGDGEESVASRFTQDDTFSIDSGTTEQMSTCYTDSSLSRDESDLGDSDSTLGTDRSEQVDIY</sequence>
<feature type="compositionally biased region" description="Polar residues" evidence="1">
    <location>
        <begin position="184"/>
        <end position="210"/>
    </location>
</feature>
<reference evidence="2" key="1">
    <citation type="submission" date="2020-07" db="EMBL/GenBank/DDBJ databases">
        <title>Draft Genome Sequence of a Deep-Sea Yeast, Naganishia (Cryptococcus) liquefaciens strain N6.</title>
        <authorList>
            <person name="Han Y.W."/>
            <person name="Kajitani R."/>
            <person name="Morimoto H."/>
            <person name="Parhat M."/>
            <person name="Tsubouchi H."/>
            <person name="Bakenova O."/>
            <person name="Ogata M."/>
            <person name="Argunhan B."/>
            <person name="Aoki R."/>
            <person name="Kajiwara S."/>
            <person name="Itoh T."/>
            <person name="Iwasaki H."/>
        </authorList>
    </citation>
    <scope>NUCLEOTIDE SEQUENCE</scope>
    <source>
        <strain evidence="2">N6</strain>
    </source>
</reference>
<feature type="compositionally biased region" description="Polar residues" evidence="1">
    <location>
        <begin position="163"/>
        <end position="173"/>
    </location>
</feature>
<dbReference type="OrthoDB" id="2593657at2759"/>
<feature type="region of interest" description="Disordered" evidence="1">
    <location>
        <begin position="54"/>
        <end position="236"/>
    </location>
</feature>
<gene>
    <name evidence="2" type="ORF">NliqN6_1156</name>
</gene>
<evidence type="ECO:0000313" key="3">
    <source>
        <dbReference type="Proteomes" id="UP000620104"/>
    </source>
</evidence>
<dbReference type="EMBL" id="BLZA01000009">
    <property type="protein sequence ID" value="GHJ84754.1"/>
    <property type="molecule type" value="Genomic_DNA"/>
</dbReference>